<accession>A0A7W9SNV0</accession>
<protein>
    <submittedName>
        <fullName evidence="4">Arylsulfatase A-like enzyme</fullName>
    </submittedName>
</protein>
<dbReference type="PANTHER" id="PTHR43751:SF6">
    <property type="entry name" value="N-ACETYLGALACTOSAMINE-6-O-SULFATASE"/>
    <property type="match status" value="1"/>
</dbReference>
<evidence type="ECO:0000313" key="4">
    <source>
        <dbReference type="EMBL" id="MBB6049765.1"/>
    </source>
</evidence>
<dbReference type="AlphaFoldDB" id="A0A7W9SNV0"/>
<dbReference type="PROSITE" id="PS00523">
    <property type="entry name" value="SULFATASE_1"/>
    <property type="match status" value="1"/>
</dbReference>
<sequence length="476" mass="51559">MSLSSKGSRQDSRPNIVLIYTDDLGFGDVGCYGARSVKTPHIDRIAREGLRFTDAHAPSATCTPSRYALLTGEYAWRKPGTGVLPGNAALIVEPGRTTVASVLQKAGYATGIVGKWHLGLGATGGPDWNERIAPGPGQVGFGYHFLMAATGDRVPCVYIENEQVAGLTKTDPIQVRYTKENYDGELDGVRDRAGLKMDWSNGHNNAVVNGIGRIGYMKGGKSARWIDEDMAEVFTKKAVAFIENNKTRPFFLSFNTHDIHVPRVPHPRFVGKTPMGPRGDAIAELDWCVGEILKTLDKLKLTQNTLLIFSSDNGPVLDDGYKDSAVEKLGDHKPAGPWRGGKYSLFEGGTRVPFLVRWPARVKPGVSDALVCQVDFLASFAALTGQGFDKRTAPDSENTLAAFLGESKTGRTSLVEHANTLTLREGSWKFIKQGRQLYDLATDPGETTNLAAKLPERTAAMAAALEKIRGVGASRP</sequence>
<dbReference type="PROSITE" id="PS00149">
    <property type="entry name" value="SULFATASE_2"/>
    <property type="match status" value="1"/>
</dbReference>
<dbReference type="Proteomes" id="UP000520814">
    <property type="component" value="Unassembled WGS sequence"/>
</dbReference>
<comment type="similarity">
    <text evidence="1">Belongs to the sulfatase family.</text>
</comment>
<name>A0A7W9SNV0_ARMRO</name>
<evidence type="ECO:0000256" key="2">
    <source>
        <dbReference type="ARBA" id="ARBA00022801"/>
    </source>
</evidence>
<evidence type="ECO:0000313" key="5">
    <source>
        <dbReference type="Proteomes" id="UP000520814"/>
    </source>
</evidence>
<feature type="domain" description="Sulfatase N-terminal" evidence="3">
    <location>
        <begin position="14"/>
        <end position="385"/>
    </location>
</feature>
<comment type="caution">
    <text evidence="4">The sequence shown here is derived from an EMBL/GenBank/DDBJ whole genome shotgun (WGS) entry which is preliminary data.</text>
</comment>
<dbReference type="Pfam" id="PF00884">
    <property type="entry name" value="Sulfatase"/>
    <property type="match status" value="1"/>
</dbReference>
<dbReference type="RefSeq" id="WP_184193363.1">
    <property type="nucleotide sequence ID" value="NZ_JACHGW010000001.1"/>
</dbReference>
<dbReference type="EMBL" id="JACHGW010000001">
    <property type="protein sequence ID" value="MBB6049765.1"/>
    <property type="molecule type" value="Genomic_DNA"/>
</dbReference>
<dbReference type="Gene3D" id="3.40.720.10">
    <property type="entry name" value="Alkaline Phosphatase, subunit A"/>
    <property type="match status" value="1"/>
</dbReference>
<dbReference type="Gene3D" id="3.30.1120.10">
    <property type="match status" value="1"/>
</dbReference>
<proteinExistence type="inferred from homology"/>
<dbReference type="InterPro" id="IPR052701">
    <property type="entry name" value="GAG_Ulvan_Degrading_Sulfatases"/>
</dbReference>
<reference evidence="4 5" key="1">
    <citation type="submission" date="2020-08" db="EMBL/GenBank/DDBJ databases">
        <title>Genomic Encyclopedia of Type Strains, Phase IV (KMG-IV): sequencing the most valuable type-strain genomes for metagenomic binning, comparative biology and taxonomic classification.</title>
        <authorList>
            <person name="Goeker M."/>
        </authorList>
    </citation>
    <scope>NUCLEOTIDE SEQUENCE [LARGE SCALE GENOMIC DNA]</scope>
    <source>
        <strain evidence="4 5">DSM 23562</strain>
    </source>
</reference>
<keyword evidence="2" id="KW-0378">Hydrolase</keyword>
<dbReference type="InterPro" id="IPR000917">
    <property type="entry name" value="Sulfatase_N"/>
</dbReference>
<dbReference type="InterPro" id="IPR017850">
    <property type="entry name" value="Alkaline_phosphatase_core_sf"/>
</dbReference>
<organism evidence="4 5">
    <name type="scientific">Armatimonas rosea</name>
    <dbReference type="NCBI Taxonomy" id="685828"/>
    <lineage>
        <taxon>Bacteria</taxon>
        <taxon>Bacillati</taxon>
        <taxon>Armatimonadota</taxon>
        <taxon>Armatimonadia</taxon>
        <taxon>Armatimonadales</taxon>
        <taxon>Armatimonadaceae</taxon>
        <taxon>Armatimonas</taxon>
    </lineage>
</organism>
<evidence type="ECO:0000259" key="3">
    <source>
        <dbReference type="Pfam" id="PF00884"/>
    </source>
</evidence>
<dbReference type="InterPro" id="IPR024607">
    <property type="entry name" value="Sulfatase_CS"/>
</dbReference>
<gene>
    <name evidence="4" type="ORF">HNQ39_001527</name>
</gene>
<evidence type="ECO:0000256" key="1">
    <source>
        <dbReference type="ARBA" id="ARBA00008779"/>
    </source>
</evidence>
<dbReference type="GO" id="GO:0016787">
    <property type="term" value="F:hydrolase activity"/>
    <property type="evidence" value="ECO:0007669"/>
    <property type="project" value="UniProtKB-KW"/>
</dbReference>
<dbReference type="PANTHER" id="PTHR43751">
    <property type="entry name" value="SULFATASE"/>
    <property type="match status" value="1"/>
</dbReference>
<dbReference type="CDD" id="cd16143">
    <property type="entry name" value="ARS_like"/>
    <property type="match status" value="1"/>
</dbReference>
<keyword evidence="5" id="KW-1185">Reference proteome</keyword>
<dbReference type="SUPFAM" id="SSF53649">
    <property type="entry name" value="Alkaline phosphatase-like"/>
    <property type="match status" value="1"/>
</dbReference>